<dbReference type="AlphaFoldDB" id="A0A4Y2T496"/>
<protein>
    <submittedName>
        <fullName evidence="2">Uncharacterized protein</fullName>
    </submittedName>
</protein>
<gene>
    <name evidence="2" type="ORF">AVEN_144827_1</name>
</gene>
<dbReference type="Proteomes" id="UP000499080">
    <property type="component" value="Unassembled WGS sequence"/>
</dbReference>
<dbReference type="EMBL" id="BGPR01026001">
    <property type="protein sequence ID" value="GBN95377.1"/>
    <property type="molecule type" value="Genomic_DNA"/>
</dbReference>
<evidence type="ECO:0000256" key="1">
    <source>
        <dbReference type="SAM" id="MobiDB-lite"/>
    </source>
</evidence>
<name>A0A4Y2T496_ARAVE</name>
<keyword evidence="3" id="KW-1185">Reference proteome</keyword>
<accession>A0A4Y2T496</accession>
<feature type="region of interest" description="Disordered" evidence="1">
    <location>
        <begin position="170"/>
        <end position="211"/>
    </location>
</feature>
<evidence type="ECO:0000313" key="2">
    <source>
        <dbReference type="EMBL" id="GBN95377.1"/>
    </source>
</evidence>
<reference evidence="2 3" key="1">
    <citation type="journal article" date="2019" name="Sci. Rep.">
        <title>Orb-weaving spider Araneus ventricosus genome elucidates the spidroin gene catalogue.</title>
        <authorList>
            <person name="Kono N."/>
            <person name="Nakamura H."/>
            <person name="Ohtoshi R."/>
            <person name="Moran D.A.P."/>
            <person name="Shinohara A."/>
            <person name="Yoshida Y."/>
            <person name="Fujiwara M."/>
            <person name="Mori M."/>
            <person name="Tomita M."/>
            <person name="Arakawa K."/>
        </authorList>
    </citation>
    <scope>NUCLEOTIDE SEQUENCE [LARGE SCALE GENOMIC DNA]</scope>
</reference>
<comment type="caution">
    <text evidence="2">The sequence shown here is derived from an EMBL/GenBank/DDBJ whole genome shotgun (WGS) entry which is preliminary data.</text>
</comment>
<organism evidence="2 3">
    <name type="scientific">Araneus ventricosus</name>
    <name type="common">Orbweaver spider</name>
    <name type="synonym">Epeira ventricosa</name>
    <dbReference type="NCBI Taxonomy" id="182803"/>
    <lineage>
        <taxon>Eukaryota</taxon>
        <taxon>Metazoa</taxon>
        <taxon>Ecdysozoa</taxon>
        <taxon>Arthropoda</taxon>
        <taxon>Chelicerata</taxon>
        <taxon>Arachnida</taxon>
        <taxon>Araneae</taxon>
        <taxon>Araneomorphae</taxon>
        <taxon>Entelegynae</taxon>
        <taxon>Araneoidea</taxon>
        <taxon>Araneidae</taxon>
        <taxon>Araneus</taxon>
    </lineage>
</organism>
<sequence length="340" mass="38424">MRECVSNRFPRKSHHLCPDLSFLIRPSNNLLLNVKFLQTRAPAASDFDYKRLPLTLLLELYQKDLQDSIFHWTAKSDMTDRLKTIRVDLSVRTASLYTMQFLIASPRLEGSRITTYRKRQDNGVEMVDAEIITVEDGPPKRPVPVIAASISAVKENALRILKEREATLSEGGASKMGVESEEDGSFSGEKEEIPSVPALKQEADSNSEEETGFLGSDQIDNAYTIEGNQLRPQNSIHACYNSAGGAQLCTTSNEDFKSGHHVTFETLNKTLNINYIKAPHKKASPAQKFRIKLRNDLYNRQEFAESNPRFTEDEFKKKFDGRLSAKRPVGLREVVAHEYL</sequence>
<proteinExistence type="predicted"/>
<evidence type="ECO:0000313" key="3">
    <source>
        <dbReference type="Proteomes" id="UP000499080"/>
    </source>
</evidence>